<evidence type="ECO:0000313" key="1">
    <source>
        <dbReference type="EMBL" id="GJN65377.1"/>
    </source>
</evidence>
<dbReference type="InterPro" id="IPR029058">
    <property type="entry name" value="AB_hydrolase_fold"/>
</dbReference>
<dbReference type="Proteomes" id="UP001055185">
    <property type="component" value="Unassembled WGS sequence"/>
</dbReference>
<dbReference type="PANTHER" id="PTHR48098:SF1">
    <property type="entry name" value="DIACYLGLYCEROL ACYLTRANSFERASE_MYCOLYLTRANSFERASE AG85A"/>
    <property type="match status" value="1"/>
</dbReference>
<dbReference type="RefSeq" id="WP_238317598.1">
    <property type="nucleotide sequence ID" value="NZ_BQKV01000098.1"/>
</dbReference>
<dbReference type="AlphaFoldDB" id="A0AA37IZX4"/>
<dbReference type="GO" id="GO:0016747">
    <property type="term" value="F:acyltransferase activity, transferring groups other than amino-acyl groups"/>
    <property type="evidence" value="ECO:0007669"/>
    <property type="project" value="TreeGrafter"/>
</dbReference>
<dbReference type="InterPro" id="IPR050583">
    <property type="entry name" value="Mycobacterial_A85_antigen"/>
</dbReference>
<name>A0AA37IZX4_9FIRM</name>
<proteinExistence type="predicted"/>
<dbReference type="EMBL" id="BQKV01000098">
    <property type="protein sequence ID" value="GJN65377.1"/>
    <property type="molecule type" value="Genomic_DNA"/>
</dbReference>
<sequence>MALVHLNFPSKALGGNTDVNILLPDLPRGQSPAEFYASGKKYPVLWLLHGTYGDYTDWLRKSNVELYACEKELIVVMPSALNTDYANWPGFGLGYQAADYLTEELMPLVYGWLPASPKREDNFIAGLSMGGRGAIQYAYRHPEKFAAVYSMSCVPQDIRTQLEDPFWASRNQNRLTNAGGLEGYLASPQNTWDLTAQMAGREDLPRLYFSCGTCDPLMYKNFCKFRSYAQSLGLRAEFFETEGYSHEWRYWELCIQDAIQRFLPGKKTGGNAF</sequence>
<dbReference type="InterPro" id="IPR000801">
    <property type="entry name" value="Esterase-like"/>
</dbReference>
<comment type="caution">
    <text evidence="1">The sequence shown here is derived from an EMBL/GenBank/DDBJ whole genome shotgun (WGS) entry which is preliminary data.</text>
</comment>
<accession>A0AA37IZX4</accession>
<dbReference type="Gene3D" id="3.40.50.1820">
    <property type="entry name" value="alpha/beta hydrolase"/>
    <property type="match status" value="1"/>
</dbReference>
<gene>
    <name evidence="1" type="ORF">JCM17207_20020</name>
</gene>
<organism evidence="1 2">
    <name type="scientific">Faecalibacterium gallinarum</name>
    <dbReference type="NCBI Taxonomy" id="2903556"/>
    <lineage>
        <taxon>Bacteria</taxon>
        <taxon>Bacillati</taxon>
        <taxon>Bacillota</taxon>
        <taxon>Clostridia</taxon>
        <taxon>Eubacteriales</taxon>
        <taxon>Oscillospiraceae</taxon>
        <taxon>Faecalibacterium</taxon>
    </lineage>
</organism>
<protein>
    <submittedName>
        <fullName evidence="1">Esterase</fullName>
    </submittedName>
</protein>
<dbReference type="SUPFAM" id="SSF53474">
    <property type="entry name" value="alpha/beta-Hydrolases"/>
    <property type="match status" value="1"/>
</dbReference>
<reference evidence="1" key="1">
    <citation type="journal article" date="2022" name="Int. J. Syst. Evol. Microbiol.">
        <title>Genome-based, phenotypic and chemotaxonomic classification of Faecalibacterium strains: proposal of three novel species Faecalibacterium duncaniae sp. nov., Faecalibacterium hattorii sp. nov. and Faecalibacterium gallinarum sp. nov. .</title>
        <authorList>
            <person name="Sakamoto M."/>
            <person name="Sakurai N."/>
            <person name="Tanno H."/>
            <person name="Iino T."/>
            <person name="Ohkuma M."/>
            <person name="Endo A."/>
        </authorList>
    </citation>
    <scope>NUCLEOTIDE SEQUENCE</scope>
    <source>
        <strain evidence="1">JCM 17207</strain>
    </source>
</reference>
<keyword evidence="2" id="KW-1185">Reference proteome</keyword>
<dbReference type="PANTHER" id="PTHR48098">
    <property type="entry name" value="ENTEROCHELIN ESTERASE-RELATED"/>
    <property type="match status" value="1"/>
</dbReference>
<evidence type="ECO:0000313" key="2">
    <source>
        <dbReference type="Proteomes" id="UP001055185"/>
    </source>
</evidence>
<dbReference type="Pfam" id="PF00756">
    <property type="entry name" value="Esterase"/>
    <property type="match status" value="1"/>
</dbReference>